<dbReference type="AlphaFoldDB" id="A0A7X4HFH5"/>
<protein>
    <submittedName>
        <fullName evidence="1">Uncharacterized protein</fullName>
    </submittedName>
</protein>
<keyword evidence="2" id="KW-1185">Reference proteome</keyword>
<organism evidence="1 2">
    <name type="scientific">Pseudoduganella aquatica</name>
    <dbReference type="NCBI Taxonomy" id="2660641"/>
    <lineage>
        <taxon>Bacteria</taxon>
        <taxon>Pseudomonadati</taxon>
        <taxon>Pseudomonadota</taxon>
        <taxon>Betaproteobacteria</taxon>
        <taxon>Burkholderiales</taxon>
        <taxon>Oxalobacteraceae</taxon>
        <taxon>Telluria group</taxon>
        <taxon>Pseudoduganella</taxon>
    </lineage>
</organism>
<evidence type="ECO:0000313" key="1">
    <source>
        <dbReference type="EMBL" id="MYN09833.1"/>
    </source>
</evidence>
<gene>
    <name evidence="1" type="ORF">GTP77_21155</name>
</gene>
<name>A0A7X4HFH5_9BURK</name>
<sequence>MNWDLTFSQFKIYGPDHPENIDFDNTFPNGAFIAFLPVLSLPQTINAGRVFLDKDEILKNVSGAKWERLKVHVSNDGKLSPPWGLLNNTDKLTIPQGCHRFHYAILNDIEMLPVVVNAPDALFLKEKFQITIQAMAA</sequence>
<accession>A0A7X4HFH5</accession>
<reference evidence="1 2" key="1">
    <citation type="submission" date="2019-12" db="EMBL/GenBank/DDBJ databases">
        <title>Novel species isolated from a subtropical stream in China.</title>
        <authorList>
            <person name="Lu H."/>
        </authorList>
    </citation>
    <scope>NUCLEOTIDE SEQUENCE [LARGE SCALE GENOMIC DNA]</scope>
    <source>
        <strain evidence="1 2">FT127W</strain>
    </source>
</reference>
<dbReference type="Proteomes" id="UP000450676">
    <property type="component" value="Unassembled WGS sequence"/>
</dbReference>
<dbReference type="EMBL" id="WWCU01000028">
    <property type="protein sequence ID" value="MYN09833.1"/>
    <property type="molecule type" value="Genomic_DNA"/>
</dbReference>
<comment type="caution">
    <text evidence="1">The sequence shown here is derived from an EMBL/GenBank/DDBJ whole genome shotgun (WGS) entry which is preliminary data.</text>
</comment>
<dbReference type="RefSeq" id="WP_161074133.1">
    <property type="nucleotide sequence ID" value="NZ_WWCU01000028.1"/>
</dbReference>
<proteinExistence type="predicted"/>
<evidence type="ECO:0000313" key="2">
    <source>
        <dbReference type="Proteomes" id="UP000450676"/>
    </source>
</evidence>